<dbReference type="EMBL" id="CP031052">
    <property type="protein sequence ID" value="QDZ25787.1"/>
    <property type="molecule type" value="Genomic_DNA"/>
</dbReference>
<dbReference type="SUPFAM" id="SSF55781">
    <property type="entry name" value="GAF domain-like"/>
    <property type="match status" value="2"/>
</dbReference>
<dbReference type="CDD" id="cd00077">
    <property type="entry name" value="HDc"/>
    <property type="match status" value="1"/>
</dbReference>
<dbReference type="InterPro" id="IPR023088">
    <property type="entry name" value="PDEase"/>
</dbReference>
<evidence type="ECO:0000259" key="9">
    <source>
        <dbReference type="PROSITE" id="PS51845"/>
    </source>
</evidence>
<dbReference type="SUPFAM" id="SSF109604">
    <property type="entry name" value="HD-domain/PDEase-like"/>
    <property type="match status" value="1"/>
</dbReference>
<comment type="similarity">
    <text evidence="7">Belongs to the cyclic nucleotide phosphodiesterase family.</text>
</comment>
<comment type="cofactor">
    <cofactor evidence="7">
        <name>a divalent metal cation</name>
        <dbReference type="ChEBI" id="CHEBI:60240"/>
    </cofactor>
    <text evidence="7">Binds 2 divalent metal cations per subunit. Site 1 may preferentially bind zinc ions, while site 2 has a preference for magnesium and/or manganese ions.</text>
</comment>
<dbReference type="OrthoDB" id="68317at2759"/>
<keyword evidence="1" id="KW-0140">cGMP</keyword>
<gene>
    <name evidence="10" type="ORF">A3770_19p83050</name>
</gene>
<dbReference type="InterPro" id="IPR036971">
    <property type="entry name" value="PDEase_catalytic_dom_sf"/>
</dbReference>
<dbReference type="InterPro" id="IPR002073">
    <property type="entry name" value="PDEase_catalytic_dom"/>
</dbReference>
<evidence type="ECO:0000256" key="5">
    <source>
        <dbReference type="PIRSR" id="PIRSR623088-1"/>
    </source>
</evidence>
<evidence type="ECO:0000256" key="6">
    <source>
        <dbReference type="PIRSR" id="PIRSR623088-3"/>
    </source>
</evidence>
<dbReference type="STRING" id="1764295.A0A5B8MYW0"/>
<evidence type="ECO:0000313" key="10">
    <source>
        <dbReference type="EMBL" id="QDZ25787.1"/>
    </source>
</evidence>
<keyword evidence="2 6" id="KW-0479">Metal-binding</keyword>
<accession>A0A5B8MYW0</accession>
<dbReference type="PROSITE" id="PS00126">
    <property type="entry name" value="PDEASE_I_1"/>
    <property type="match status" value="1"/>
</dbReference>
<proteinExistence type="inferred from homology"/>
<dbReference type="Pfam" id="PF00233">
    <property type="entry name" value="PDEase_I"/>
    <property type="match status" value="1"/>
</dbReference>
<dbReference type="Pfam" id="PF01590">
    <property type="entry name" value="GAF"/>
    <property type="match status" value="2"/>
</dbReference>
<dbReference type="EC" id="3.1.4.-" evidence="7"/>
<dbReference type="SMART" id="SM00065">
    <property type="entry name" value="GAF"/>
    <property type="match status" value="2"/>
</dbReference>
<dbReference type="InterPro" id="IPR029016">
    <property type="entry name" value="GAF-like_dom_sf"/>
</dbReference>
<dbReference type="PANTHER" id="PTHR11347">
    <property type="entry name" value="CYCLIC NUCLEOTIDE PHOSPHODIESTERASE"/>
    <property type="match status" value="1"/>
</dbReference>
<name>A0A5B8MYW0_9CHLO</name>
<dbReference type="SMART" id="SM00471">
    <property type="entry name" value="HDc"/>
    <property type="match status" value="1"/>
</dbReference>
<feature type="binding site" evidence="6">
    <location>
        <position position="586"/>
    </location>
    <ligand>
        <name>Zn(2+)</name>
        <dbReference type="ChEBI" id="CHEBI:29105"/>
        <label>1</label>
    </ligand>
</feature>
<evidence type="ECO:0000256" key="1">
    <source>
        <dbReference type="ARBA" id="ARBA00022535"/>
    </source>
</evidence>
<dbReference type="InterPro" id="IPR003018">
    <property type="entry name" value="GAF"/>
</dbReference>
<feature type="binding site" evidence="6">
    <location>
        <position position="729"/>
    </location>
    <ligand>
        <name>Zn(2+)</name>
        <dbReference type="ChEBI" id="CHEBI:29105"/>
        <label>1</label>
    </ligand>
</feature>
<keyword evidence="4" id="KW-0675">Receptor</keyword>
<dbReference type="AlphaFoldDB" id="A0A5B8MYW0"/>
<evidence type="ECO:0000256" key="4">
    <source>
        <dbReference type="ARBA" id="ARBA00023170"/>
    </source>
</evidence>
<evidence type="ECO:0000256" key="7">
    <source>
        <dbReference type="RuleBase" id="RU363067"/>
    </source>
</evidence>
<feature type="region of interest" description="Disordered" evidence="8">
    <location>
        <begin position="1"/>
        <end position="22"/>
    </location>
</feature>
<keyword evidence="11" id="KW-1185">Reference proteome</keyword>
<dbReference type="GO" id="GO:0007165">
    <property type="term" value="P:signal transduction"/>
    <property type="evidence" value="ECO:0007669"/>
    <property type="project" value="InterPro"/>
</dbReference>
<dbReference type="PROSITE" id="PS51845">
    <property type="entry name" value="PDEASE_I_2"/>
    <property type="match status" value="1"/>
</dbReference>
<dbReference type="GO" id="GO:0004114">
    <property type="term" value="F:3',5'-cyclic-nucleotide phosphodiesterase activity"/>
    <property type="evidence" value="ECO:0007669"/>
    <property type="project" value="InterPro"/>
</dbReference>
<feature type="binding site" evidence="6">
    <location>
        <position position="623"/>
    </location>
    <ligand>
        <name>Zn(2+)</name>
        <dbReference type="ChEBI" id="CHEBI:29105"/>
        <label>1</label>
    </ligand>
</feature>
<dbReference type="Gene3D" id="3.30.450.40">
    <property type="match status" value="2"/>
</dbReference>
<evidence type="ECO:0000256" key="8">
    <source>
        <dbReference type="SAM" id="MobiDB-lite"/>
    </source>
</evidence>
<dbReference type="GO" id="GO:0046872">
    <property type="term" value="F:metal ion binding"/>
    <property type="evidence" value="ECO:0007669"/>
    <property type="project" value="UniProtKB-KW"/>
</dbReference>
<dbReference type="PRINTS" id="PR00387">
    <property type="entry name" value="PDIESTERASE1"/>
</dbReference>
<feature type="binding site" evidence="6">
    <location>
        <position position="623"/>
    </location>
    <ligand>
        <name>Zn(2+)</name>
        <dbReference type="ChEBI" id="CHEBI:29105"/>
        <label>2</label>
    </ligand>
</feature>
<reference evidence="10 11" key="1">
    <citation type="submission" date="2018-07" db="EMBL/GenBank/DDBJ databases">
        <title>The complete nuclear genome of the prasinophyte Chloropicon primus (CCMP1205).</title>
        <authorList>
            <person name="Pombert J.-F."/>
            <person name="Otis C."/>
            <person name="Turmel M."/>
            <person name="Lemieux C."/>
        </authorList>
    </citation>
    <scope>NUCLEOTIDE SEQUENCE [LARGE SCALE GENOMIC DNA]</scope>
    <source>
        <strain evidence="10 11">CCMP1205</strain>
    </source>
</reference>
<dbReference type="InterPro" id="IPR003607">
    <property type="entry name" value="HD/PDEase_dom"/>
</dbReference>
<feature type="binding site" evidence="6">
    <location>
        <position position="622"/>
    </location>
    <ligand>
        <name>Zn(2+)</name>
        <dbReference type="ChEBI" id="CHEBI:29105"/>
        <label>1</label>
    </ligand>
</feature>
<feature type="domain" description="PDEase" evidence="9">
    <location>
        <begin position="501"/>
        <end position="824"/>
    </location>
</feature>
<keyword evidence="3 7" id="KW-0378">Hydrolase</keyword>
<organism evidence="10 11">
    <name type="scientific">Chloropicon primus</name>
    <dbReference type="NCBI Taxonomy" id="1764295"/>
    <lineage>
        <taxon>Eukaryota</taxon>
        <taxon>Viridiplantae</taxon>
        <taxon>Chlorophyta</taxon>
        <taxon>Chloropicophyceae</taxon>
        <taxon>Chloropicales</taxon>
        <taxon>Chloropicaceae</taxon>
        <taxon>Chloropicon</taxon>
    </lineage>
</organism>
<dbReference type="Proteomes" id="UP000316726">
    <property type="component" value="Chromosome 19"/>
</dbReference>
<protein>
    <recommendedName>
        <fullName evidence="7">Phosphodiesterase</fullName>
        <ecNumber evidence="7">3.1.4.-</ecNumber>
    </recommendedName>
</protein>
<dbReference type="InterPro" id="IPR023174">
    <property type="entry name" value="PDEase_CS"/>
</dbReference>
<feature type="active site" description="Proton donor" evidence="5">
    <location>
        <position position="582"/>
    </location>
</feature>
<evidence type="ECO:0000256" key="3">
    <source>
        <dbReference type="ARBA" id="ARBA00022801"/>
    </source>
</evidence>
<sequence>MGAGASMGCTTGEGQQSTGGGFAKSKSFVRKKKLRFANKQASLTLQGAVSSVEDIFEKLAHDTVNKSEIEKMRKEAKKIDLDLWLRIMNAMRTMDDEDKADYVHKLHTELQLFTKTLKLLDKILEIDERNVGKAITFLTQSLKVILNCEHVTLFIMDRNGKSLRTHSSASVSLKVQVGKGIAGKVAETGEALNIEDAYKNPLFDKKFDIDTGFKTDTILCVPLRDENRKITAVLEGVNSFDGIFNEMHLVNMQLIGAQVCNVIKKCELAQQKSNHERGTKALFKLFKVLYTDLPMDVLLRRIIDTAKEMVSSERATLYLYDETKDMLWAQSGHGLNNLKKENPKGHTILLKGNEGVAGKALSENKVVNISEVRRKSQVWNSKFDDLTGFQTRTILAVPIQDIVTKKRLGVLQVMNKKVGPFDFLTDSHFTNYDEKLLLDFCIEIGRAIGGRILEAAFQLRMNEEGENSAVKTQLMEYTKKNPLKKTKSMRLSMMDDLDDSFKEGRSQSLANVLENGESASYSKDQVRVWHYDVSLMTKQELCNFVKDLFYHLGLHKKFKCDPTKLEAFIQEAGETYEDVPYHNFNHAVSVLHGVYAFLTIAGLKGRLDKIEILALFVGALCHDLGHDGFTNGFHIATMSDLAVTYNDTHVQENLHASLCNKLLNKEETRFVSLDKEDFLKLRKLVINLIISTDMAEHMALTTSLGQMEIQWDSPEDRIQIMKSVLHAVDVSTPCKPKEQAVVQSKKLAEEFKRQVDKELSLGMEPLPFMAPKDESARAQLEVNFIDYIVQPLWESVMVRFPECEECVSNLQNNRKYYQEQLETPGGG</sequence>
<evidence type="ECO:0000313" key="11">
    <source>
        <dbReference type="Proteomes" id="UP000316726"/>
    </source>
</evidence>
<dbReference type="Gene3D" id="1.10.1300.10">
    <property type="entry name" value="3'5'-cyclic nucleotide phosphodiesterase, catalytic domain"/>
    <property type="match status" value="1"/>
</dbReference>
<evidence type="ECO:0000256" key="2">
    <source>
        <dbReference type="ARBA" id="ARBA00022723"/>
    </source>
</evidence>